<evidence type="ECO:0000256" key="7">
    <source>
        <dbReference type="ARBA" id="ARBA00023018"/>
    </source>
</evidence>
<name>A0AA88L9T8_ARTSF</name>
<proteinExistence type="inferred from homology"/>
<evidence type="ECO:0000256" key="15">
    <source>
        <dbReference type="ARBA" id="ARBA00039542"/>
    </source>
</evidence>
<comment type="caution">
    <text evidence="22">The sequence shown here is derived from an EMBL/GenBank/DDBJ whole genome shotgun (WGS) entry which is preliminary data.</text>
</comment>
<evidence type="ECO:0000313" key="23">
    <source>
        <dbReference type="Proteomes" id="UP001187531"/>
    </source>
</evidence>
<dbReference type="Pfam" id="PF01490">
    <property type="entry name" value="Aa_trans"/>
    <property type="match status" value="1"/>
</dbReference>
<feature type="region of interest" description="Disordered" evidence="19">
    <location>
        <begin position="69"/>
        <end position="91"/>
    </location>
</feature>
<comment type="subcellular location">
    <subcellularLocation>
        <location evidence="1">Cytoplasmic vesicle membrane</location>
        <topology evidence="1">Multi-pass membrane protein</topology>
    </subcellularLocation>
    <subcellularLocation>
        <location evidence="11">Presynapse</location>
    </subcellularLocation>
</comment>
<evidence type="ECO:0000256" key="8">
    <source>
        <dbReference type="ARBA" id="ARBA00023136"/>
    </source>
</evidence>
<dbReference type="GO" id="GO:0140800">
    <property type="term" value="F:gamma-aminobutyric acid:proton antiporter activity"/>
    <property type="evidence" value="ECO:0007669"/>
    <property type="project" value="UniProtKB-ARBA"/>
</dbReference>
<comment type="function">
    <text evidence="18">Antiporter that exchanges vesicular protons for cytosolic 4-aminobutanoate or to a lesser extend glycine, thus allowing their secretion from nerve terminals. The transport is equally dependent on the chemical and electrical components of the proton gradient. May also transport beta-alanine. Acidification of GABAergic synaptic vesicles is a prerequisite for 4-aminobutanoate uptake.</text>
</comment>
<dbReference type="GO" id="GO:0030659">
    <property type="term" value="C:cytoplasmic vesicle membrane"/>
    <property type="evidence" value="ECO:0007669"/>
    <property type="project" value="UniProtKB-SubCell"/>
</dbReference>
<comment type="catalytic activity">
    <reaction evidence="13">
        <text>glycine(out) + n H(+)(in) = glycine(in) + n H(+)(out)</text>
        <dbReference type="Rhea" id="RHEA:70983"/>
        <dbReference type="ChEBI" id="CHEBI:15378"/>
        <dbReference type="ChEBI" id="CHEBI:57305"/>
    </reaction>
</comment>
<evidence type="ECO:0000256" key="13">
    <source>
        <dbReference type="ARBA" id="ARBA00035961"/>
    </source>
</evidence>
<sequence length="502" mass="56499">MYKVHQIHENLRNNLPPLNSTVSSAWNSLKSALPDSCLAQESESLNFAKVAKKENYEMGTFEKDIEGVKRSESDGVLSSESEDGHMGEHRKSKHKISEWEAGWNVTNAIQGMFVVSLPYAVLHGGYWAIIAMAGIAYICFYTGQILVDCLYEVTSEGEVVRVRDSYMAIAEVCWGEKWGGKIVNLAQLIELLMTCILYVVLCGDLMVGTFPKGIIDQRSYMMILGVILIPCAFLKNLRHVSTLSFWCTMAHVVINVVIMGYCLGFIGQWGWEKVSLKLDIYTFPIALGVIVFSYTSQIFLPTLEGNMKEPNRFHCMLKYSHIAAAVFKSLFGYVGFLTWQEDTEEVITNNLPTNFKGLVNFVLVAKALLSYPLPYYAAIDLLEKAFFQGKPETIFPSMWDQNRDLKSWGVAFRVFMVLVTVMMAVAIPHFNILMGFIGSFTGTMLSFIWPCYFHLKLKGKTLHWGTVAYDCFVIFLGVIFGIVGMYTSGRALNEAFKMGLPL</sequence>
<evidence type="ECO:0000256" key="19">
    <source>
        <dbReference type="SAM" id="MobiDB-lite"/>
    </source>
</evidence>
<dbReference type="FunFam" id="1.20.1740.10:FF:000062">
    <property type="entry name" value="Vesicular inhibitory amino acid transporter"/>
    <property type="match status" value="1"/>
</dbReference>
<feature type="transmembrane region" description="Helical" evidence="20">
    <location>
        <begin position="433"/>
        <end position="455"/>
    </location>
</feature>
<keyword evidence="23" id="KW-1185">Reference proteome</keyword>
<comment type="catalytic activity">
    <reaction evidence="14">
        <text>4-aminobutanoate(out) + n H(+)(in) = 4-aminobutanoate(in) + n H(+)(out)</text>
        <dbReference type="Rhea" id="RHEA:70979"/>
        <dbReference type="ChEBI" id="CHEBI:15378"/>
        <dbReference type="ChEBI" id="CHEBI:59888"/>
    </reaction>
</comment>
<evidence type="ECO:0000256" key="14">
    <source>
        <dbReference type="ARBA" id="ARBA00036440"/>
    </source>
</evidence>
<dbReference type="GO" id="GO:0015179">
    <property type="term" value="F:L-amino acid transmembrane transporter activity"/>
    <property type="evidence" value="ECO:0007669"/>
    <property type="project" value="TreeGrafter"/>
</dbReference>
<dbReference type="GO" id="GO:0051939">
    <property type="term" value="P:gamma-aminobutyric acid import"/>
    <property type="evidence" value="ECO:0007669"/>
    <property type="project" value="UniProtKB-ARBA"/>
</dbReference>
<feature type="transmembrane region" description="Helical" evidence="20">
    <location>
        <begin position="219"/>
        <end position="237"/>
    </location>
</feature>
<dbReference type="InterPro" id="IPR013057">
    <property type="entry name" value="AA_transpt_TM"/>
</dbReference>
<keyword evidence="4 20" id="KW-0812">Transmembrane</keyword>
<evidence type="ECO:0000256" key="11">
    <source>
        <dbReference type="ARBA" id="ARBA00034106"/>
    </source>
</evidence>
<evidence type="ECO:0000256" key="10">
    <source>
        <dbReference type="ARBA" id="ARBA00023329"/>
    </source>
</evidence>
<protein>
    <recommendedName>
        <fullName evidence="15">Vesicular inhibitory amino acid transporter</fullName>
    </recommendedName>
    <alternativeName>
        <fullName evidence="16">Solute carrier family 32 member 1</fullName>
    </alternativeName>
    <alternativeName>
        <fullName evidence="17">Vesicular GABA transporter</fullName>
    </alternativeName>
</protein>
<comment type="catalytic activity">
    <reaction evidence="12">
        <text>beta-alanine(out) + n H(+)(in) = beta-alanine(in) + n H(+)(out)</text>
        <dbReference type="Rhea" id="RHEA:70987"/>
        <dbReference type="ChEBI" id="CHEBI:15378"/>
        <dbReference type="ChEBI" id="CHEBI:57966"/>
    </reaction>
</comment>
<keyword evidence="5" id="KW-0532">Neurotransmitter transport</keyword>
<dbReference type="GO" id="GO:0015187">
    <property type="term" value="F:glycine transmembrane transporter activity"/>
    <property type="evidence" value="ECO:0007669"/>
    <property type="project" value="UniProtKB-ARBA"/>
</dbReference>
<evidence type="ECO:0000313" key="22">
    <source>
        <dbReference type="EMBL" id="KAK2722457.1"/>
    </source>
</evidence>
<dbReference type="Proteomes" id="UP001187531">
    <property type="component" value="Unassembled WGS sequence"/>
</dbReference>
<feature type="transmembrane region" description="Helical" evidence="20">
    <location>
        <begin position="278"/>
        <end position="299"/>
    </location>
</feature>
<feature type="transmembrane region" description="Helical" evidence="20">
    <location>
        <begin position="408"/>
        <end position="427"/>
    </location>
</feature>
<evidence type="ECO:0000256" key="3">
    <source>
        <dbReference type="ARBA" id="ARBA00022448"/>
    </source>
</evidence>
<gene>
    <name evidence="22" type="ORF">QYM36_002856</name>
</gene>
<evidence type="ECO:0000256" key="2">
    <source>
        <dbReference type="ARBA" id="ARBA00008066"/>
    </source>
</evidence>
<feature type="transmembrane region" description="Helical" evidence="20">
    <location>
        <begin position="185"/>
        <end position="207"/>
    </location>
</feature>
<evidence type="ECO:0000256" key="17">
    <source>
        <dbReference type="ARBA" id="ARBA00042394"/>
    </source>
</evidence>
<feature type="transmembrane region" description="Helical" evidence="20">
    <location>
        <begin position="467"/>
        <end position="488"/>
    </location>
</feature>
<keyword evidence="6 20" id="KW-1133">Transmembrane helix</keyword>
<evidence type="ECO:0000259" key="21">
    <source>
        <dbReference type="Pfam" id="PF01490"/>
    </source>
</evidence>
<feature type="transmembrane region" description="Helical" evidence="20">
    <location>
        <begin position="319"/>
        <end position="339"/>
    </location>
</feature>
<evidence type="ECO:0000256" key="5">
    <source>
        <dbReference type="ARBA" id="ARBA00022775"/>
    </source>
</evidence>
<evidence type="ECO:0000256" key="9">
    <source>
        <dbReference type="ARBA" id="ARBA00023273"/>
    </source>
</evidence>
<dbReference type="GO" id="GO:0005774">
    <property type="term" value="C:vacuolar membrane"/>
    <property type="evidence" value="ECO:0007669"/>
    <property type="project" value="TreeGrafter"/>
</dbReference>
<evidence type="ECO:0000256" key="20">
    <source>
        <dbReference type="SAM" id="Phobius"/>
    </source>
</evidence>
<dbReference type="GO" id="GO:0098793">
    <property type="term" value="C:presynapse"/>
    <property type="evidence" value="ECO:0007669"/>
    <property type="project" value="UniProtKB-SubCell"/>
</dbReference>
<organism evidence="22 23">
    <name type="scientific">Artemia franciscana</name>
    <name type="common">Brine shrimp</name>
    <name type="synonym">Artemia sanfranciscana</name>
    <dbReference type="NCBI Taxonomy" id="6661"/>
    <lineage>
        <taxon>Eukaryota</taxon>
        <taxon>Metazoa</taxon>
        <taxon>Ecdysozoa</taxon>
        <taxon>Arthropoda</taxon>
        <taxon>Crustacea</taxon>
        <taxon>Branchiopoda</taxon>
        <taxon>Anostraca</taxon>
        <taxon>Artemiidae</taxon>
        <taxon>Artemia</taxon>
    </lineage>
</organism>
<keyword evidence="8 20" id="KW-0472">Membrane</keyword>
<dbReference type="GO" id="GO:0060077">
    <property type="term" value="C:inhibitory synapse"/>
    <property type="evidence" value="ECO:0007669"/>
    <property type="project" value="UniProtKB-ARBA"/>
</dbReference>
<keyword evidence="7" id="KW-0770">Synapse</keyword>
<feature type="domain" description="Amino acid transporter transmembrane" evidence="21">
    <location>
        <begin position="94"/>
        <end position="486"/>
    </location>
</feature>
<accession>A0AA88L9T8</accession>
<keyword evidence="10" id="KW-0968">Cytoplasmic vesicle</keyword>
<feature type="transmembrane region" description="Helical" evidence="20">
    <location>
        <begin position="126"/>
        <end position="147"/>
    </location>
</feature>
<keyword evidence="3" id="KW-0813">Transport</keyword>
<reference evidence="22" key="1">
    <citation type="submission" date="2023-07" db="EMBL/GenBank/DDBJ databases">
        <title>Chromosome-level genome assembly of Artemia franciscana.</title>
        <authorList>
            <person name="Jo E."/>
        </authorList>
    </citation>
    <scope>NUCLEOTIDE SEQUENCE</scope>
    <source>
        <tissue evidence="22">Whole body</tissue>
    </source>
</reference>
<dbReference type="PANTHER" id="PTHR22950:SF689">
    <property type="entry name" value="VESICULAR INHIBITORY AMINO ACID TRANSPORTER"/>
    <property type="match status" value="1"/>
</dbReference>
<dbReference type="GO" id="GO:0006836">
    <property type="term" value="P:neurotransmitter transport"/>
    <property type="evidence" value="ECO:0007669"/>
    <property type="project" value="UniProtKB-KW"/>
</dbReference>
<dbReference type="EMBL" id="JAVRJZ010000005">
    <property type="protein sequence ID" value="KAK2722457.1"/>
    <property type="molecule type" value="Genomic_DNA"/>
</dbReference>
<comment type="similarity">
    <text evidence="2">Belongs to the amino acid/polyamine transporter 2 family.</text>
</comment>
<evidence type="ECO:0000256" key="16">
    <source>
        <dbReference type="ARBA" id="ARBA00041574"/>
    </source>
</evidence>
<dbReference type="PANTHER" id="PTHR22950">
    <property type="entry name" value="AMINO ACID TRANSPORTER"/>
    <property type="match status" value="1"/>
</dbReference>
<evidence type="ECO:0000256" key="1">
    <source>
        <dbReference type="ARBA" id="ARBA00004439"/>
    </source>
</evidence>
<evidence type="ECO:0000256" key="12">
    <source>
        <dbReference type="ARBA" id="ARBA00035892"/>
    </source>
</evidence>
<evidence type="ECO:0000256" key="18">
    <source>
        <dbReference type="ARBA" id="ARBA00046163"/>
    </source>
</evidence>
<evidence type="ECO:0000256" key="6">
    <source>
        <dbReference type="ARBA" id="ARBA00022989"/>
    </source>
</evidence>
<evidence type="ECO:0000256" key="4">
    <source>
        <dbReference type="ARBA" id="ARBA00022692"/>
    </source>
</evidence>
<dbReference type="AlphaFoldDB" id="A0AA88L9T8"/>
<keyword evidence="9" id="KW-0966">Cell projection</keyword>
<feature type="transmembrane region" description="Helical" evidence="20">
    <location>
        <begin position="243"/>
        <end position="266"/>
    </location>
</feature>